<evidence type="ECO:0000256" key="1">
    <source>
        <dbReference type="ARBA" id="ARBA00004141"/>
    </source>
</evidence>
<proteinExistence type="predicted"/>
<feature type="region of interest" description="Disordered" evidence="5">
    <location>
        <begin position="99"/>
        <end position="120"/>
    </location>
</feature>
<feature type="signal peptide" evidence="6">
    <location>
        <begin position="1"/>
        <end position="28"/>
    </location>
</feature>
<evidence type="ECO:0000313" key="9">
    <source>
        <dbReference type="Proteomes" id="UP000735302"/>
    </source>
</evidence>
<keyword evidence="9" id="KW-1185">Reference proteome</keyword>
<keyword evidence="4" id="KW-0472">Membrane</keyword>
<feature type="compositionally biased region" description="Polar residues" evidence="5">
    <location>
        <begin position="108"/>
        <end position="120"/>
    </location>
</feature>
<dbReference type="InterPro" id="IPR036259">
    <property type="entry name" value="MFS_trans_sf"/>
</dbReference>
<evidence type="ECO:0000256" key="5">
    <source>
        <dbReference type="SAM" id="MobiDB-lite"/>
    </source>
</evidence>
<organism evidence="8 9">
    <name type="scientific">Plakobranchus ocellatus</name>
    <dbReference type="NCBI Taxonomy" id="259542"/>
    <lineage>
        <taxon>Eukaryota</taxon>
        <taxon>Metazoa</taxon>
        <taxon>Spiralia</taxon>
        <taxon>Lophotrochozoa</taxon>
        <taxon>Mollusca</taxon>
        <taxon>Gastropoda</taxon>
        <taxon>Heterobranchia</taxon>
        <taxon>Euthyneura</taxon>
        <taxon>Panpulmonata</taxon>
        <taxon>Sacoglossa</taxon>
        <taxon>Placobranchoidea</taxon>
        <taxon>Plakobranchidae</taxon>
        <taxon>Plakobranchus</taxon>
    </lineage>
</organism>
<keyword evidence="6" id="KW-0732">Signal</keyword>
<protein>
    <submittedName>
        <fullName evidence="8">Solute carrier family 22, member 4</fullName>
    </submittedName>
</protein>
<evidence type="ECO:0000256" key="2">
    <source>
        <dbReference type="ARBA" id="ARBA00022692"/>
    </source>
</evidence>
<keyword evidence="2" id="KW-0812">Transmembrane</keyword>
<evidence type="ECO:0000256" key="6">
    <source>
        <dbReference type="SAM" id="SignalP"/>
    </source>
</evidence>
<dbReference type="Proteomes" id="UP000735302">
    <property type="component" value="Unassembled WGS sequence"/>
</dbReference>
<dbReference type="GO" id="GO:0022857">
    <property type="term" value="F:transmembrane transporter activity"/>
    <property type="evidence" value="ECO:0007669"/>
    <property type="project" value="InterPro"/>
</dbReference>
<comment type="subcellular location">
    <subcellularLocation>
        <location evidence="1">Membrane</location>
        <topology evidence="1">Multi-pass membrane protein</topology>
    </subcellularLocation>
</comment>
<dbReference type="AlphaFoldDB" id="A0AAV4AB94"/>
<evidence type="ECO:0000259" key="7">
    <source>
        <dbReference type="PROSITE" id="PS50850"/>
    </source>
</evidence>
<evidence type="ECO:0000256" key="4">
    <source>
        <dbReference type="ARBA" id="ARBA00023136"/>
    </source>
</evidence>
<comment type="caution">
    <text evidence="8">The sequence shown here is derived from an EMBL/GenBank/DDBJ whole genome shotgun (WGS) entry which is preliminary data.</text>
</comment>
<gene>
    <name evidence="8" type="ORF">PoB_003001400</name>
</gene>
<evidence type="ECO:0000313" key="8">
    <source>
        <dbReference type="EMBL" id="GFO03509.1"/>
    </source>
</evidence>
<dbReference type="SUPFAM" id="SSF103473">
    <property type="entry name" value="MFS general substrate transporter"/>
    <property type="match status" value="1"/>
</dbReference>
<dbReference type="InterPro" id="IPR020846">
    <property type="entry name" value="MFS_dom"/>
</dbReference>
<sequence length="120" mass="12477">MIGKLGVTTAFAIVWLFTPELFPTPLRAGVTGASSCSARIGGVAASYLATLTLEGQVGSLLPQIVFGGVGLMAGLSALTLPETRKAGLPDSIEDAIQMKRRKPKDTSLGHQNSLSHDLLT</sequence>
<dbReference type="PANTHER" id="PTHR24064">
    <property type="entry name" value="SOLUTE CARRIER FAMILY 22 MEMBER"/>
    <property type="match status" value="1"/>
</dbReference>
<feature type="domain" description="Major facilitator superfamily (MFS) profile" evidence="7">
    <location>
        <begin position="1"/>
        <end position="85"/>
    </location>
</feature>
<reference evidence="8 9" key="1">
    <citation type="journal article" date="2021" name="Elife">
        <title>Chloroplast acquisition without the gene transfer in kleptoplastic sea slugs, Plakobranchus ocellatus.</title>
        <authorList>
            <person name="Maeda T."/>
            <person name="Takahashi S."/>
            <person name="Yoshida T."/>
            <person name="Shimamura S."/>
            <person name="Takaki Y."/>
            <person name="Nagai Y."/>
            <person name="Toyoda A."/>
            <person name="Suzuki Y."/>
            <person name="Arimoto A."/>
            <person name="Ishii H."/>
            <person name="Satoh N."/>
            <person name="Nishiyama T."/>
            <person name="Hasebe M."/>
            <person name="Maruyama T."/>
            <person name="Minagawa J."/>
            <person name="Obokata J."/>
            <person name="Shigenobu S."/>
        </authorList>
    </citation>
    <scope>NUCLEOTIDE SEQUENCE [LARGE SCALE GENOMIC DNA]</scope>
</reference>
<dbReference type="Gene3D" id="1.20.1250.20">
    <property type="entry name" value="MFS general substrate transporter like domains"/>
    <property type="match status" value="1"/>
</dbReference>
<name>A0AAV4AB94_9GAST</name>
<dbReference type="EMBL" id="BLXT01003727">
    <property type="protein sequence ID" value="GFO03509.1"/>
    <property type="molecule type" value="Genomic_DNA"/>
</dbReference>
<keyword evidence="3" id="KW-1133">Transmembrane helix</keyword>
<evidence type="ECO:0000256" key="3">
    <source>
        <dbReference type="ARBA" id="ARBA00022989"/>
    </source>
</evidence>
<feature type="chain" id="PRO_5043932376" evidence="6">
    <location>
        <begin position="29"/>
        <end position="120"/>
    </location>
</feature>
<dbReference type="GO" id="GO:0016020">
    <property type="term" value="C:membrane"/>
    <property type="evidence" value="ECO:0007669"/>
    <property type="project" value="UniProtKB-SubCell"/>
</dbReference>
<dbReference type="PROSITE" id="PS50850">
    <property type="entry name" value="MFS"/>
    <property type="match status" value="1"/>
</dbReference>
<accession>A0AAV4AB94</accession>